<comment type="caution">
    <text evidence="1">The sequence shown here is derived from an EMBL/GenBank/DDBJ whole genome shotgun (WGS) entry which is preliminary data.</text>
</comment>
<evidence type="ECO:0000313" key="1">
    <source>
        <dbReference type="EMBL" id="KAI9914201.1"/>
    </source>
</evidence>
<dbReference type="Proteomes" id="UP001163321">
    <property type="component" value="Chromosome 4"/>
</dbReference>
<proteinExistence type="predicted"/>
<dbReference type="EMBL" id="CM047583">
    <property type="protein sequence ID" value="KAI9914201.1"/>
    <property type="molecule type" value="Genomic_DNA"/>
</dbReference>
<protein>
    <submittedName>
        <fullName evidence="1">Uncharacterized protein</fullName>
    </submittedName>
</protein>
<sequence length="72" mass="8216">MTEHAALLLSTQESTRTYTEEIEGLTHQLHGLRSTCEGPDKELEKELENANKYVKAALMEKEEATRQLRDAK</sequence>
<gene>
    <name evidence="1" type="ORF">PsorP6_005671</name>
</gene>
<name>A0ACC0W793_9STRA</name>
<evidence type="ECO:0000313" key="2">
    <source>
        <dbReference type="Proteomes" id="UP001163321"/>
    </source>
</evidence>
<keyword evidence="2" id="KW-1185">Reference proteome</keyword>
<accession>A0ACC0W793</accession>
<organism evidence="1 2">
    <name type="scientific">Peronosclerospora sorghi</name>
    <dbReference type="NCBI Taxonomy" id="230839"/>
    <lineage>
        <taxon>Eukaryota</taxon>
        <taxon>Sar</taxon>
        <taxon>Stramenopiles</taxon>
        <taxon>Oomycota</taxon>
        <taxon>Peronosporomycetes</taxon>
        <taxon>Peronosporales</taxon>
        <taxon>Peronosporaceae</taxon>
        <taxon>Peronosclerospora</taxon>
    </lineage>
</organism>
<reference evidence="1 2" key="1">
    <citation type="journal article" date="2022" name="bioRxiv">
        <title>The genome of the oomycete Peronosclerospora sorghi, a cosmopolitan pathogen of maize and sorghum, is inflated with dispersed pseudogenes.</title>
        <authorList>
            <person name="Fletcher K."/>
            <person name="Martin F."/>
            <person name="Isakeit T."/>
            <person name="Cavanaugh K."/>
            <person name="Magill C."/>
            <person name="Michelmore R."/>
        </authorList>
    </citation>
    <scope>NUCLEOTIDE SEQUENCE [LARGE SCALE GENOMIC DNA]</scope>
    <source>
        <strain evidence="1">P6</strain>
    </source>
</reference>